<feature type="compositionally biased region" description="Low complexity" evidence="1">
    <location>
        <begin position="285"/>
        <end position="309"/>
    </location>
</feature>
<reference evidence="2" key="1">
    <citation type="journal article" date="2014" name="Int. J. Syst. Evol. Microbiol.">
        <title>Complete genome sequence of Corynebacterium casei LMG S-19264T (=DSM 44701T), isolated from a smear-ripened cheese.</title>
        <authorList>
            <consortium name="US DOE Joint Genome Institute (JGI-PGF)"/>
            <person name="Walter F."/>
            <person name="Albersmeier A."/>
            <person name="Kalinowski J."/>
            <person name="Ruckert C."/>
        </authorList>
    </citation>
    <scope>NUCLEOTIDE SEQUENCE</scope>
    <source>
        <strain evidence="2">JCM 14371</strain>
    </source>
</reference>
<dbReference type="Proteomes" id="UP000635726">
    <property type="component" value="Unassembled WGS sequence"/>
</dbReference>
<evidence type="ECO:0000256" key="1">
    <source>
        <dbReference type="SAM" id="MobiDB-lite"/>
    </source>
</evidence>
<feature type="compositionally biased region" description="Basic and acidic residues" evidence="1">
    <location>
        <begin position="137"/>
        <end position="147"/>
    </location>
</feature>
<feature type="compositionally biased region" description="Low complexity" evidence="1">
    <location>
        <begin position="165"/>
        <end position="190"/>
    </location>
</feature>
<dbReference type="EMBL" id="BMOE01000005">
    <property type="protein sequence ID" value="GGJ74297.1"/>
    <property type="molecule type" value="Genomic_DNA"/>
</dbReference>
<feature type="compositionally biased region" description="Low complexity" evidence="1">
    <location>
        <begin position="213"/>
        <end position="242"/>
    </location>
</feature>
<protein>
    <submittedName>
        <fullName evidence="2">Uncharacterized protein</fullName>
    </submittedName>
</protein>
<feature type="compositionally biased region" description="Polar residues" evidence="1">
    <location>
        <begin position="256"/>
        <end position="266"/>
    </location>
</feature>
<evidence type="ECO:0000313" key="2">
    <source>
        <dbReference type="EMBL" id="GGJ74297.1"/>
    </source>
</evidence>
<reference evidence="2" key="2">
    <citation type="submission" date="2020-09" db="EMBL/GenBank/DDBJ databases">
        <authorList>
            <person name="Sun Q."/>
            <person name="Ohkuma M."/>
        </authorList>
    </citation>
    <scope>NUCLEOTIDE SEQUENCE</scope>
    <source>
        <strain evidence="2">JCM 14371</strain>
    </source>
</reference>
<dbReference type="AlphaFoldDB" id="A0A917PFB6"/>
<dbReference type="RefSeq" id="WP_188962939.1">
    <property type="nucleotide sequence ID" value="NZ_BMOE01000005.1"/>
</dbReference>
<organism evidence="2 3">
    <name type="scientific">Deinococcus aquiradiocola</name>
    <dbReference type="NCBI Taxonomy" id="393059"/>
    <lineage>
        <taxon>Bacteria</taxon>
        <taxon>Thermotogati</taxon>
        <taxon>Deinococcota</taxon>
        <taxon>Deinococci</taxon>
        <taxon>Deinococcales</taxon>
        <taxon>Deinococcaceae</taxon>
        <taxon>Deinococcus</taxon>
    </lineage>
</organism>
<evidence type="ECO:0000313" key="3">
    <source>
        <dbReference type="Proteomes" id="UP000635726"/>
    </source>
</evidence>
<sequence>MDAAENAGQKNVTEHATRYIITRPCLAEGSLRLLKYLQPLFPHDGPLTLQDSRGERFPVTVDRPRGRVTGMGDLYRTHNMGVNDVLLLTPAGEREFTVDCIVKPHARPAPSSDRPARPAPTPPPVLEKRVVIHATPHVREVRTERVSAEQVQAEQARTDARSDARTAAGGTVLTRGGQTGQTQAAPQTAQKPSGETRTVQVRADRPAAAHSGAQQDADAAPQPQSVQSQAVQPQTSQATAQPIVTPAPASPAVQKPAQTGSVTAITTRPGGQPHSTPAPQVVRLPVTPAPTGTASAPATTAAAATLTRPQNAPVTVTLPAPAQEGAEDRLATLARLTGYTCDHLGSGVVRLRAELGNHSYSVLLATTPQALTTPAWREPCDYMALLTREDERPQGIPRFTLAALDALLEHARLAPLSPIDLRGYWNTGSFDQESVESVAELVSAHLAQRGSFSHVLLTLAQQPAHSLVQVPRLAERLGSGVNTAELHSVLETLSRPPFLALTPMPGGQYYLRGDVRDLLLEFGEYAEGMRRRLRPVPLAATGH</sequence>
<gene>
    <name evidence="2" type="ORF">GCM10008939_18200</name>
</gene>
<feature type="region of interest" description="Disordered" evidence="1">
    <location>
        <begin position="105"/>
        <end position="310"/>
    </location>
</feature>
<accession>A0A917PFB6</accession>
<proteinExistence type="predicted"/>
<comment type="caution">
    <text evidence="2">The sequence shown here is derived from an EMBL/GenBank/DDBJ whole genome shotgun (WGS) entry which is preliminary data.</text>
</comment>
<keyword evidence="3" id="KW-1185">Reference proteome</keyword>
<name>A0A917PFB6_9DEIO</name>